<dbReference type="RefSeq" id="WP_231320000.1">
    <property type="nucleotide sequence ID" value="NZ_CP088156.1"/>
</dbReference>
<protein>
    <recommendedName>
        <fullName evidence="3">Secreted protein</fullName>
    </recommendedName>
</protein>
<proteinExistence type="predicted"/>
<keyword evidence="2" id="KW-1185">Reference proteome</keyword>
<name>A0ABY3RAC4_9BRAD</name>
<evidence type="ECO:0000313" key="1">
    <source>
        <dbReference type="EMBL" id="UFZ03987.1"/>
    </source>
</evidence>
<evidence type="ECO:0000313" key="2">
    <source>
        <dbReference type="Proteomes" id="UP001431010"/>
    </source>
</evidence>
<evidence type="ECO:0008006" key="3">
    <source>
        <dbReference type="Google" id="ProtNLM"/>
    </source>
</evidence>
<reference evidence="1" key="1">
    <citation type="journal article" date="2024" name="Antonie Van Leeuwenhoek">
        <title>Bradyrhizobium ontarionense sp. nov., a novel bacterial symbiont isolated from Aeschynomene indica (Indian jointvetch), harbours photosynthesis, nitrogen fixation and nitrous oxide (N2O) reductase genes.</title>
        <authorList>
            <person name="Bromfield E.S.P."/>
            <person name="Cloutier S."/>
        </authorList>
    </citation>
    <scope>NUCLEOTIDE SEQUENCE</scope>
    <source>
        <strain evidence="1">A19</strain>
    </source>
</reference>
<gene>
    <name evidence="1" type="ORF">LQG66_33135</name>
</gene>
<dbReference type="EMBL" id="CP088156">
    <property type="protein sequence ID" value="UFZ03987.1"/>
    <property type="molecule type" value="Genomic_DNA"/>
</dbReference>
<sequence>MMHDHPVLRQLIRELQLIAALCCILISSAVVARAEQPFMTIEGDTRSIAWWVLAEFHPFTTEVRGIPAGQIRKGWCKATEFRKDLIPSKFLFEGGGDAMEASKQSFAVEGNFDGSSTRQLALVGVYEDCKGARGRFFMILDLPTVGKPRIRLLDAFQMPHQYTALSLDDDKTITLWACMDCDNFAKLKWDRKRHKFVWLSPPNSD</sequence>
<accession>A0ABY3RAC4</accession>
<organism evidence="1 2">
    <name type="scientific">Bradyrhizobium ontarionense</name>
    <dbReference type="NCBI Taxonomy" id="2898149"/>
    <lineage>
        <taxon>Bacteria</taxon>
        <taxon>Pseudomonadati</taxon>
        <taxon>Pseudomonadota</taxon>
        <taxon>Alphaproteobacteria</taxon>
        <taxon>Hyphomicrobiales</taxon>
        <taxon>Nitrobacteraceae</taxon>
        <taxon>Bradyrhizobium</taxon>
    </lineage>
</organism>
<dbReference type="Proteomes" id="UP001431010">
    <property type="component" value="Chromosome"/>
</dbReference>